<sequence>MMTTTSAAIATGMKIQIRLHTSGERFQRETRVAFGAIIDEVLQYGSLRGLGSDAKQNNMAVGCQDG</sequence>
<reference evidence="1" key="1">
    <citation type="journal article" date="2018" name="DNA Res.">
        <title>Multiple hybrid de novo genome assembly of finger millet, an orphan allotetraploid crop.</title>
        <authorList>
            <person name="Hatakeyama M."/>
            <person name="Aluri S."/>
            <person name="Balachadran M.T."/>
            <person name="Sivarajan S.R."/>
            <person name="Patrignani A."/>
            <person name="Gruter S."/>
            <person name="Poveda L."/>
            <person name="Shimizu-Inatsugi R."/>
            <person name="Baeten J."/>
            <person name="Francoijs K.J."/>
            <person name="Nataraja K.N."/>
            <person name="Reddy Y.A.N."/>
            <person name="Phadnis S."/>
            <person name="Ravikumar R.L."/>
            <person name="Schlapbach R."/>
            <person name="Sreeman S.M."/>
            <person name="Shimizu K.K."/>
        </authorList>
    </citation>
    <scope>NUCLEOTIDE SEQUENCE</scope>
</reference>
<organism evidence="1 2">
    <name type="scientific">Eleusine coracana subsp. coracana</name>
    <dbReference type="NCBI Taxonomy" id="191504"/>
    <lineage>
        <taxon>Eukaryota</taxon>
        <taxon>Viridiplantae</taxon>
        <taxon>Streptophyta</taxon>
        <taxon>Embryophyta</taxon>
        <taxon>Tracheophyta</taxon>
        <taxon>Spermatophyta</taxon>
        <taxon>Magnoliopsida</taxon>
        <taxon>Liliopsida</taxon>
        <taxon>Poales</taxon>
        <taxon>Poaceae</taxon>
        <taxon>PACMAD clade</taxon>
        <taxon>Chloridoideae</taxon>
        <taxon>Cynodonteae</taxon>
        <taxon>Eleusininae</taxon>
        <taxon>Eleusine</taxon>
    </lineage>
</organism>
<name>A0AAV5BMH8_ELECO</name>
<evidence type="ECO:0000313" key="1">
    <source>
        <dbReference type="EMBL" id="GJM86454.1"/>
    </source>
</evidence>
<keyword evidence="2" id="KW-1185">Reference proteome</keyword>
<gene>
    <name evidence="1" type="primary">ga02315</name>
    <name evidence="1" type="ORF">PR202_ga02315</name>
</gene>
<dbReference type="EMBL" id="BQKI01000001">
    <property type="protein sequence ID" value="GJM86454.1"/>
    <property type="molecule type" value="Genomic_DNA"/>
</dbReference>
<accession>A0AAV5BMH8</accession>
<evidence type="ECO:0000313" key="2">
    <source>
        <dbReference type="Proteomes" id="UP001054889"/>
    </source>
</evidence>
<comment type="caution">
    <text evidence="1">The sequence shown here is derived from an EMBL/GenBank/DDBJ whole genome shotgun (WGS) entry which is preliminary data.</text>
</comment>
<reference evidence="1" key="2">
    <citation type="submission" date="2021-12" db="EMBL/GenBank/DDBJ databases">
        <title>Resequencing data analysis of finger millet.</title>
        <authorList>
            <person name="Hatakeyama M."/>
            <person name="Aluri S."/>
            <person name="Balachadran M.T."/>
            <person name="Sivarajan S.R."/>
            <person name="Poveda L."/>
            <person name="Shimizu-Inatsugi R."/>
            <person name="Schlapbach R."/>
            <person name="Sreeman S.M."/>
            <person name="Shimizu K.K."/>
        </authorList>
    </citation>
    <scope>NUCLEOTIDE SEQUENCE</scope>
</reference>
<dbReference type="Proteomes" id="UP001054889">
    <property type="component" value="Unassembled WGS sequence"/>
</dbReference>
<proteinExistence type="predicted"/>
<protein>
    <submittedName>
        <fullName evidence="1">Uncharacterized protein</fullName>
    </submittedName>
</protein>
<dbReference type="AlphaFoldDB" id="A0AAV5BMH8"/>